<evidence type="ECO:0000313" key="2">
    <source>
        <dbReference type="EMBL" id="KAK1120936.1"/>
    </source>
</evidence>
<comment type="caution">
    <text evidence="2">The sequence shown here is derived from an EMBL/GenBank/DDBJ whole genome shotgun (WGS) entry which is preliminary data.</text>
</comment>
<name>A0AA40FLH9_9HYME</name>
<evidence type="ECO:0000313" key="3">
    <source>
        <dbReference type="Proteomes" id="UP001177670"/>
    </source>
</evidence>
<keyword evidence="3" id="KW-1185">Reference proteome</keyword>
<dbReference type="Proteomes" id="UP001177670">
    <property type="component" value="Unassembled WGS sequence"/>
</dbReference>
<reference evidence="2" key="1">
    <citation type="submission" date="2021-10" db="EMBL/GenBank/DDBJ databases">
        <title>Melipona bicolor Genome sequencing and assembly.</title>
        <authorList>
            <person name="Araujo N.S."/>
            <person name="Arias M.C."/>
        </authorList>
    </citation>
    <scope>NUCLEOTIDE SEQUENCE</scope>
    <source>
        <strain evidence="2">USP_2M_L1-L4_2017</strain>
        <tissue evidence="2">Whole body</tissue>
    </source>
</reference>
<accession>A0AA40FLH9</accession>
<feature type="region of interest" description="Disordered" evidence="1">
    <location>
        <begin position="1"/>
        <end position="64"/>
    </location>
</feature>
<protein>
    <submittedName>
        <fullName evidence="2">Uncharacterized protein</fullName>
    </submittedName>
</protein>
<dbReference type="EMBL" id="JAHYIQ010000028">
    <property type="protein sequence ID" value="KAK1120936.1"/>
    <property type="molecule type" value="Genomic_DNA"/>
</dbReference>
<gene>
    <name evidence="2" type="ORF">K0M31_010720</name>
</gene>
<sequence length="64" mass="7177">MHRKGVKGAGGGAGKRRGRQRSRNVPSARAGRQRRAAWRQSAENARLRHRKRKPLMAFTASTVK</sequence>
<organism evidence="2 3">
    <name type="scientific">Melipona bicolor</name>
    <dbReference type="NCBI Taxonomy" id="60889"/>
    <lineage>
        <taxon>Eukaryota</taxon>
        <taxon>Metazoa</taxon>
        <taxon>Ecdysozoa</taxon>
        <taxon>Arthropoda</taxon>
        <taxon>Hexapoda</taxon>
        <taxon>Insecta</taxon>
        <taxon>Pterygota</taxon>
        <taxon>Neoptera</taxon>
        <taxon>Endopterygota</taxon>
        <taxon>Hymenoptera</taxon>
        <taxon>Apocrita</taxon>
        <taxon>Aculeata</taxon>
        <taxon>Apoidea</taxon>
        <taxon>Anthophila</taxon>
        <taxon>Apidae</taxon>
        <taxon>Melipona</taxon>
    </lineage>
</organism>
<proteinExistence type="predicted"/>
<dbReference type="AlphaFoldDB" id="A0AA40FLH9"/>
<evidence type="ECO:0000256" key="1">
    <source>
        <dbReference type="SAM" id="MobiDB-lite"/>
    </source>
</evidence>